<dbReference type="SUPFAM" id="SSF81301">
    <property type="entry name" value="Nucleotidyltransferase"/>
    <property type="match status" value="1"/>
</dbReference>
<reference evidence="2 3" key="1">
    <citation type="submission" date="2017-09" db="EMBL/GenBank/DDBJ databases">
        <title>Depth-based differentiation of microbial function through sediment-hosted aquifers and enrichment of novel symbionts in the deep terrestrial subsurface.</title>
        <authorList>
            <person name="Probst A.J."/>
            <person name="Ladd B."/>
            <person name="Jarett J.K."/>
            <person name="Geller-Mcgrath D.E."/>
            <person name="Sieber C.M."/>
            <person name="Emerson J.B."/>
            <person name="Anantharaman K."/>
            <person name="Thomas B.C."/>
            <person name="Malmstrom R."/>
            <person name="Stieglmeier M."/>
            <person name="Klingl A."/>
            <person name="Woyke T."/>
            <person name="Ryan C.M."/>
            <person name="Banfield J.F."/>
        </authorList>
    </citation>
    <scope>NUCLEOTIDE SEQUENCE [LARGE SCALE GENOMIC DNA]</scope>
    <source>
        <strain evidence="2">CG23_combo_of_CG06-09_8_20_14_all_37_13</strain>
    </source>
</reference>
<evidence type="ECO:0000259" key="1">
    <source>
        <dbReference type="Pfam" id="PF18765"/>
    </source>
</evidence>
<protein>
    <recommendedName>
        <fullName evidence="1">Polymerase beta nucleotidyltransferase domain-containing protein</fullName>
    </recommendedName>
</protein>
<organism evidence="2 3">
    <name type="scientific">Candidatus Portnoybacteria bacterium CG23_combo_of_CG06-09_8_20_14_all_37_13</name>
    <dbReference type="NCBI Taxonomy" id="1974819"/>
    <lineage>
        <taxon>Bacteria</taxon>
        <taxon>Candidatus Portnoyibacteriota</taxon>
    </lineage>
</organism>
<name>A0A2G9YCK8_9BACT</name>
<dbReference type="AlphaFoldDB" id="A0A2G9YCK8"/>
<sequence length="103" mass="11994">MRIKFYSQEKLKKELLEIIGQYLDLDKNKIFFFGSRVAGKKDERADIDLGIEGPSPISLEVMAQIKEKIENLPTLYSIDMVDFQRTEKDFQKVAKKNIELINP</sequence>
<evidence type="ECO:0000313" key="2">
    <source>
        <dbReference type="EMBL" id="PIP16966.1"/>
    </source>
</evidence>
<dbReference type="EMBL" id="PCRH01000056">
    <property type="protein sequence ID" value="PIP16966.1"/>
    <property type="molecule type" value="Genomic_DNA"/>
</dbReference>
<dbReference type="InterPro" id="IPR041633">
    <property type="entry name" value="Polbeta"/>
</dbReference>
<dbReference type="Gene3D" id="3.30.460.10">
    <property type="entry name" value="Beta Polymerase, domain 2"/>
    <property type="match status" value="1"/>
</dbReference>
<evidence type="ECO:0000313" key="3">
    <source>
        <dbReference type="Proteomes" id="UP000231480"/>
    </source>
</evidence>
<dbReference type="Proteomes" id="UP000231480">
    <property type="component" value="Unassembled WGS sequence"/>
</dbReference>
<gene>
    <name evidence="2" type="ORF">COX44_02510</name>
</gene>
<feature type="domain" description="Polymerase beta nucleotidyltransferase" evidence="1">
    <location>
        <begin position="28"/>
        <end position="100"/>
    </location>
</feature>
<comment type="caution">
    <text evidence="2">The sequence shown here is derived from an EMBL/GenBank/DDBJ whole genome shotgun (WGS) entry which is preliminary data.</text>
</comment>
<dbReference type="CDD" id="cd05403">
    <property type="entry name" value="NT_KNTase_like"/>
    <property type="match status" value="1"/>
</dbReference>
<dbReference type="Pfam" id="PF18765">
    <property type="entry name" value="Polbeta"/>
    <property type="match status" value="1"/>
</dbReference>
<dbReference type="InterPro" id="IPR043519">
    <property type="entry name" value="NT_sf"/>
</dbReference>
<accession>A0A2G9YCK8</accession>
<proteinExistence type="predicted"/>